<keyword evidence="4" id="KW-0456">Lyase</keyword>
<evidence type="ECO:0000259" key="5">
    <source>
        <dbReference type="PROSITE" id="PS51891"/>
    </source>
</evidence>
<dbReference type="GO" id="GO:0016846">
    <property type="term" value="F:carbon-sulfur lyase activity"/>
    <property type="evidence" value="ECO:0007669"/>
    <property type="project" value="InterPro"/>
</dbReference>
<dbReference type="GO" id="GO:0046872">
    <property type="term" value="F:metal ion binding"/>
    <property type="evidence" value="ECO:0007669"/>
    <property type="project" value="UniProtKB-KW"/>
</dbReference>
<protein>
    <submittedName>
        <fullName evidence="6">Glutathione-dependent formaldehyde-activating enzyme</fullName>
    </submittedName>
</protein>
<gene>
    <name evidence="6" type="ORF">LshimejAT787_0310360</name>
</gene>
<dbReference type="AlphaFoldDB" id="A0A9P3PJS7"/>
<feature type="domain" description="CENP-V/GFA" evidence="5">
    <location>
        <begin position="5"/>
        <end position="111"/>
    </location>
</feature>
<evidence type="ECO:0000256" key="3">
    <source>
        <dbReference type="ARBA" id="ARBA00022833"/>
    </source>
</evidence>
<organism evidence="6 7">
    <name type="scientific">Lyophyllum shimeji</name>
    <name type="common">Hon-shimeji</name>
    <name type="synonym">Tricholoma shimeji</name>
    <dbReference type="NCBI Taxonomy" id="47721"/>
    <lineage>
        <taxon>Eukaryota</taxon>
        <taxon>Fungi</taxon>
        <taxon>Dikarya</taxon>
        <taxon>Basidiomycota</taxon>
        <taxon>Agaricomycotina</taxon>
        <taxon>Agaricomycetes</taxon>
        <taxon>Agaricomycetidae</taxon>
        <taxon>Agaricales</taxon>
        <taxon>Tricholomatineae</taxon>
        <taxon>Lyophyllaceae</taxon>
        <taxon>Lyophyllum</taxon>
    </lineage>
</organism>
<dbReference type="Gene3D" id="3.90.1590.10">
    <property type="entry name" value="glutathione-dependent formaldehyde- activating enzyme (gfa)"/>
    <property type="match status" value="1"/>
</dbReference>
<keyword evidence="3" id="KW-0862">Zinc</keyword>
<dbReference type="SUPFAM" id="SSF51316">
    <property type="entry name" value="Mss4-like"/>
    <property type="match status" value="1"/>
</dbReference>
<dbReference type="Pfam" id="PF04828">
    <property type="entry name" value="GFA"/>
    <property type="match status" value="1"/>
</dbReference>
<evidence type="ECO:0000256" key="2">
    <source>
        <dbReference type="ARBA" id="ARBA00022723"/>
    </source>
</evidence>
<dbReference type="PANTHER" id="PTHR33337:SF39">
    <property type="entry name" value="DUF636 DOMAIN PROTEIN (AFU_ORTHOLOGUE AFUA_6G11530)"/>
    <property type="match status" value="1"/>
</dbReference>
<dbReference type="InterPro" id="IPR011057">
    <property type="entry name" value="Mss4-like_sf"/>
</dbReference>
<sequence>MAKEYHGSCLCRSVQFTITGEPFSFYVCHCKNCRKFTGSALSANTFFKPEQVVITKGSEDVKVYRDTDTASGNVLLRSFCPSCGASLFLGNDKKEFTIVSFGTIEEDVDWVPRGERYPECWALSPVSPGARDYGH</sequence>
<comment type="caution">
    <text evidence="6">The sequence shown here is derived from an EMBL/GenBank/DDBJ whole genome shotgun (WGS) entry which is preliminary data.</text>
</comment>
<dbReference type="OrthoDB" id="9985472at2759"/>
<keyword evidence="7" id="KW-1185">Reference proteome</keyword>
<accession>A0A9P3PJS7</accession>
<dbReference type="InterPro" id="IPR006913">
    <property type="entry name" value="CENP-V/GFA"/>
</dbReference>
<evidence type="ECO:0000313" key="6">
    <source>
        <dbReference type="EMBL" id="GLB36749.1"/>
    </source>
</evidence>
<dbReference type="EMBL" id="BRPK01000003">
    <property type="protein sequence ID" value="GLB36749.1"/>
    <property type="molecule type" value="Genomic_DNA"/>
</dbReference>
<evidence type="ECO:0000256" key="4">
    <source>
        <dbReference type="ARBA" id="ARBA00023239"/>
    </source>
</evidence>
<dbReference type="Proteomes" id="UP001063166">
    <property type="component" value="Unassembled WGS sequence"/>
</dbReference>
<comment type="similarity">
    <text evidence="1">Belongs to the Gfa family.</text>
</comment>
<keyword evidence="2" id="KW-0479">Metal-binding</keyword>
<dbReference type="PROSITE" id="PS51891">
    <property type="entry name" value="CENP_V_GFA"/>
    <property type="match status" value="1"/>
</dbReference>
<name>A0A9P3PJS7_LYOSH</name>
<reference evidence="6" key="1">
    <citation type="submission" date="2022-07" db="EMBL/GenBank/DDBJ databases">
        <title>The genome of Lyophyllum shimeji provides insight into the initial evolution of ectomycorrhizal fungal genome.</title>
        <authorList>
            <person name="Kobayashi Y."/>
            <person name="Shibata T."/>
            <person name="Hirakawa H."/>
            <person name="Shigenobu S."/>
            <person name="Nishiyama T."/>
            <person name="Yamada A."/>
            <person name="Hasebe M."/>
            <person name="Kawaguchi M."/>
        </authorList>
    </citation>
    <scope>NUCLEOTIDE SEQUENCE</scope>
    <source>
        <strain evidence="6">AT787</strain>
    </source>
</reference>
<dbReference type="PANTHER" id="PTHR33337">
    <property type="entry name" value="GFA DOMAIN-CONTAINING PROTEIN"/>
    <property type="match status" value="1"/>
</dbReference>
<proteinExistence type="inferred from homology"/>
<evidence type="ECO:0000256" key="1">
    <source>
        <dbReference type="ARBA" id="ARBA00005495"/>
    </source>
</evidence>
<evidence type="ECO:0000313" key="7">
    <source>
        <dbReference type="Proteomes" id="UP001063166"/>
    </source>
</evidence>